<accession>A0A8S1YK09</accession>
<reference evidence="1" key="1">
    <citation type="submission" date="2021-01" db="EMBL/GenBank/DDBJ databases">
        <authorList>
            <consortium name="Genoscope - CEA"/>
            <person name="William W."/>
        </authorList>
    </citation>
    <scope>NUCLEOTIDE SEQUENCE</scope>
</reference>
<gene>
    <name evidence="1" type="ORF">POCTA_138.1.T1840025</name>
</gene>
<organism evidence="1 2">
    <name type="scientific">Paramecium octaurelia</name>
    <dbReference type="NCBI Taxonomy" id="43137"/>
    <lineage>
        <taxon>Eukaryota</taxon>
        <taxon>Sar</taxon>
        <taxon>Alveolata</taxon>
        <taxon>Ciliophora</taxon>
        <taxon>Intramacronucleata</taxon>
        <taxon>Oligohymenophorea</taxon>
        <taxon>Peniculida</taxon>
        <taxon>Parameciidae</taxon>
        <taxon>Paramecium</taxon>
    </lineage>
</organism>
<evidence type="ECO:0000313" key="2">
    <source>
        <dbReference type="Proteomes" id="UP000683925"/>
    </source>
</evidence>
<evidence type="ECO:0000313" key="1">
    <source>
        <dbReference type="EMBL" id="CAD8214645.1"/>
    </source>
</evidence>
<dbReference type="Proteomes" id="UP000683925">
    <property type="component" value="Unassembled WGS sequence"/>
</dbReference>
<sequence>MHAFGDQQNVYDLDTPSPNNTDVGVKYVKIKVEVTVLIQ</sequence>
<proteinExistence type="predicted"/>
<dbReference type="AlphaFoldDB" id="A0A8S1YK09"/>
<name>A0A8S1YK09_PAROT</name>
<comment type="caution">
    <text evidence="1">The sequence shown here is derived from an EMBL/GenBank/DDBJ whole genome shotgun (WGS) entry which is preliminary data.</text>
</comment>
<dbReference type="EMBL" id="CAJJDP010000188">
    <property type="protein sequence ID" value="CAD8214645.1"/>
    <property type="molecule type" value="Genomic_DNA"/>
</dbReference>
<protein>
    <submittedName>
        <fullName evidence="1">Uncharacterized protein</fullName>
    </submittedName>
</protein>
<keyword evidence="2" id="KW-1185">Reference proteome</keyword>